<accession>A0ABV7LTN0</accession>
<keyword evidence="1" id="KW-0812">Transmembrane</keyword>
<proteinExistence type="predicted"/>
<keyword evidence="1" id="KW-0472">Membrane</keyword>
<protein>
    <submittedName>
        <fullName evidence="2">Uncharacterized protein</fullName>
    </submittedName>
</protein>
<dbReference type="EMBL" id="JBHRUG010000044">
    <property type="protein sequence ID" value="MFC3285798.1"/>
    <property type="molecule type" value="Genomic_DNA"/>
</dbReference>
<reference evidence="3" key="1">
    <citation type="journal article" date="2019" name="Int. J. Syst. Evol. Microbiol.">
        <title>The Global Catalogue of Microorganisms (GCM) 10K type strain sequencing project: providing services to taxonomists for standard genome sequencing and annotation.</title>
        <authorList>
            <consortium name="The Broad Institute Genomics Platform"/>
            <consortium name="The Broad Institute Genome Sequencing Center for Infectious Disease"/>
            <person name="Wu L."/>
            <person name="Ma J."/>
        </authorList>
    </citation>
    <scope>NUCLEOTIDE SEQUENCE [LARGE SCALE GENOMIC DNA]</scope>
    <source>
        <strain evidence="3">CECT 7698</strain>
    </source>
</reference>
<comment type="caution">
    <text evidence="2">The sequence shown here is derived from an EMBL/GenBank/DDBJ whole genome shotgun (WGS) entry which is preliminary data.</text>
</comment>
<dbReference type="RefSeq" id="WP_386776573.1">
    <property type="nucleotide sequence ID" value="NZ_JBHRUG010000044.1"/>
</dbReference>
<keyword evidence="3" id="KW-1185">Reference proteome</keyword>
<sequence>MWFIQPKEDYVSRMPWKHADESAVMSWQIRARDYNTFVANCGFLVWVIGCAIFVYFLITKAAGAKITDVIGLGAIGIYILIIPVAMSIFFQTTIIVYRFTEKGAEICAWKPQIDSVKPVMKWTAIVSGVAVLFLIFVDPAFLIAAIGPVGVGVMAAMMGSSKGYQKLMRGEQHYEIEWPKTDTIRVWRKRNLIALTYQWRPYSKNSRYRPRTERLYCHPDELGERIAFFRKHLPSAAYEEGKIDI</sequence>
<feature type="transmembrane region" description="Helical" evidence="1">
    <location>
        <begin position="37"/>
        <end position="58"/>
    </location>
</feature>
<dbReference type="Proteomes" id="UP001595579">
    <property type="component" value="Unassembled WGS sequence"/>
</dbReference>
<evidence type="ECO:0000256" key="1">
    <source>
        <dbReference type="SAM" id="Phobius"/>
    </source>
</evidence>
<feature type="transmembrane region" description="Helical" evidence="1">
    <location>
        <begin position="70"/>
        <end position="97"/>
    </location>
</feature>
<evidence type="ECO:0000313" key="2">
    <source>
        <dbReference type="EMBL" id="MFC3285798.1"/>
    </source>
</evidence>
<gene>
    <name evidence="2" type="ORF">ACFOEV_19550</name>
</gene>
<keyword evidence="1" id="KW-1133">Transmembrane helix</keyword>
<organism evidence="2 3">
    <name type="scientific">Litchfieldella rifensis</name>
    <dbReference type="NCBI Taxonomy" id="762643"/>
    <lineage>
        <taxon>Bacteria</taxon>
        <taxon>Pseudomonadati</taxon>
        <taxon>Pseudomonadota</taxon>
        <taxon>Gammaproteobacteria</taxon>
        <taxon>Oceanospirillales</taxon>
        <taxon>Halomonadaceae</taxon>
        <taxon>Litchfieldella</taxon>
    </lineage>
</organism>
<name>A0ABV7LTN0_9GAMM</name>
<evidence type="ECO:0000313" key="3">
    <source>
        <dbReference type="Proteomes" id="UP001595579"/>
    </source>
</evidence>